<dbReference type="Pfam" id="PF04082">
    <property type="entry name" value="Fungal_trans"/>
    <property type="match status" value="1"/>
</dbReference>
<keyword evidence="2" id="KW-0479">Metal-binding</keyword>
<feature type="compositionally biased region" description="Basic and acidic residues" evidence="4">
    <location>
        <begin position="82"/>
        <end position="101"/>
    </location>
</feature>
<dbReference type="GO" id="GO:0003677">
    <property type="term" value="F:DNA binding"/>
    <property type="evidence" value="ECO:0007669"/>
    <property type="project" value="InterPro"/>
</dbReference>
<proteinExistence type="predicted"/>
<evidence type="ECO:0000256" key="4">
    <source>
        <dbReference type="SAM" id="MobiDB-lite"/>
    </source>
</evidence>
<gene>
    <name evidence="6" type="ORF">CC80DRAFT_571747</name>
</gene>
<dbReference type="Gene3D" id="4.10.240.10">
    <property type="entry name" value="Zn(2)-C6 fungal-type DNA-binding domain"/>
    <property type="match status" value="1"/>
</dbReference>
<reference evidence="6" key="1">
    <citation type="journal article" date="2020" name="Stud. Mycol.">
        <title>101 Dothideomycetes genomes: a test case for predicting lifestyles and emergence of pathogens.</title>
        <authorList>
            <person name="Haridas S."/>
            <person name="Albert R."/>
            <person name="Binder M."/>
            <person name="Bloem J."/>
            <person name="Labutti K."/>
            <person name="Salamov A."/>
            <person name="Andreopoulos B."/>
            <person name="Baker S."/>
            <person name="Barry K."/>
            <person name="Bills G."/>
            <person name="Bluhm B."/>
            <person name="Cannon C."/>
            <person name="Castanera R."/>
            <person name="Culley D."/>
            <person name="Daum C."/>
            <person name="Ezra D."/>
            <person name="Gonzalez J."/>
            <person name="Henrissat B."/>
            <person name="Kuo A."/>
            <person name="Liang C."/>
            <person name="Lipzen A."/>
            <person name="Lutzoni F."/>
            <person name="Magnuson J."/>
            <person name="Mondo S."/>
            <person name="Nolan M."/>
            <person name="Ohm R."/>
            <person name="Pangilinan J."/>
            <person name="Park H.-J."/>
            <person name="Ramirez L."/>
            <person name="Alfaro M."/>
            <person name="Sun H."/>
            <person name="Tritt A."/>
            <person name="Yoshinaga Y."/>
            <person name="Zwiers L.-H."/>
            <person name="Turgeon B."/>
            <person name="Goodwin S."/>
            <person name="Spatafora J."/>
            <person name="Crous P."/>
            <person name="Grigoriev I."/>
        </authorList>
    </citation>
    <scope>NUCLEOTIDE SEQUENCE</scope>
    <source>
        <strain evidence="6">CBS 675.92</strain>
    </source>
</reference>
<dbReference type="OrthoDB" id="9996127at2759"/>
<dbReference type="Pfam" id="PF00172">
    <property type="entry name" value="Zn_clus"/>
    <property type="match status" value="1"/>
</dbReference>
<protein>
    <recommendedName>
        <fullName evidence="5">Zn(2)-C6 fungal-type domain-containing protein</fullName>
    </recommendedName>
</protein>
<dbReference type="PANTHER" id="PTHR31001:SF49">
    <property type="entry name" value="ZN(II)2CYS6 TRANSCRIPTION FACTOR (EUROFUNG)"/>
    <property type="match status" value="1"/>
</dbReference>
<dbReference type="SMART" id="SM00906">
    <property type="entry name" value="Fungal_trans"/>
    <property type="match status" value="1"/>
</dbReference>
<accession>A0A6A5TIP5</accession>
<feature type="compositionally biased region" description="Acidic residues" evidence="4">
    <location>
        <begin position="143"/>
        <end position="159"/>
    </location>
</feature>
<dbReference type="EMBL" id="ML977009">
    <property type="protein sequence ID" value="KAF1952615.1"/>
    <property type="molecule type" value="Genomic_DNA"/>
</dbReference>
<evidence type="ECO:0000256" key="1">
    <source>
        <dbReference type="ARBA" id="ARBA00004123"/>
    </source>
</evidence>
<dbReference type="CDD" id="cd00067">
    <property type="entry name" value="GAL4"/>
    <property type="match status" value="1"/>
</dbReference>
<keyword evidence="7" id="KW-1185">Reference proteome</keyword>
<evidence type="ECO:0000256" key="2">
    <source>
        <dbReference type="ARBA" id="ARBA00022723"/>
    </source>
</evidence>
<feature type="compositionally biased region" description="Polar residues" evidence="4">
    <location>
        <begin position="655"/>
        <end position="670"/>
    </location>
</feature>
<dbReference type="SMART" id="SM00066">
    <property type="entry name" value="GAL4"/>
    <property type="match status" value="1"/>
</dbReference>
<dbReference type="GO" id="GO:0006351">
    <property type="term" value="P:DNA-templated transcription"/>
    <property type="evidence" value="ECO:0007669"/>
    <property type="project" value="InterPro"/>
</dbReference>
<dbReference type="InterPro" id="IPR036864">
    <property type="entry name" value="Zn2-C6_fun-type_DNA-bd_sf"/>
</dbReference>
<dbReference type="GO" id="GO:0005634">
    <property type="term" value="C:nucleus"/>
    <property type="evidence" value="ECO:0007669"/>
    <property type="project" value="UniProtKB-SubCell"/>
</dbReference>
<sequence length="721" mass="82289">MVPDLFTRAPIKRARPQLSCVPCRQGKLKCNREQPICDQCTKRSRHDVCQYVPPPPKNKQAQNMRGRIRNLESLVVNLINQKEQEQKVDEAPELEEPKPEELSPETFGQLHISSSGNKASYVGAYHWSSMLKEIEEVKTSLEEAELEEEEREEEREEEWNSAGARSSITFGMPRPITKRELIEEMPPKEEVDRLLPLWFNSADPLLFIIHAPTFLEEYKQFWRDPLSVSVMWIALLYSALALGIVLGPRNPGMYANTLAYNHLSGSSADRQDPNDYLLNSVDKFQQLASSALVLADVAKSQPYCLETLMIYGECEFLRRDDHHSKIWLMNGVALRVAMRMGYHRDPSNFKELTPFQGEMRRRVWHVISMMDSLISFAIGLPALVRRIESDVRPPRNLYDADISPSMTETPKGRPLTEITPASYAIAKCRIAFVFAEAAELAQKITPPRYSTVMALHKRLEEAHEYIPEGMRVRPIEDSVTDPPVLIMSRFNVEIVYLKTKLILHRTYLTAGQTDPRYAKSRNICVEAAVDILNYHKIIFHACQPGGQLTKVWWYMSSLQTYDYLLAAMILSLEMHYLRSSDPSSPRVHELYDILERTYDIWANHPNRFRESARGAAILKAMLGKGSPGQADAASENVSPDGREISMRFLCNQEADTNAQSDTSKPTSELTPESVPEEIPPAIWNPLPATMDPSLDPSIDVPDISSDLDWVRGFLTFFERWY</sequence>
<evidence type="ECO:0000313" key="7">
    <source>
        <dbReference type="Proteomes" id="UP000800035"/>
    </source>
</evidence>
<keyword evidence="3" id="KW-0539">Nucleus</keyword>
<organism evidence="6 7">
    <name type="scientific">Byssothecium circinans</name>
    <dbReference type="NCBI Taxonomy" id="147558"/>
    <lineage>
        <taxon>Eukaryota</taxon>
        <taxon>Fungi</taxon>
        <taxon>Dikarya</taxon>
        <taxon>Ascomycota</taxon>
        <taxon>Pezizomycotina</taxon>
        <taxon>Dothideomycetes</taxon>
        <taxon>Pleosporomycetidae</taxon>
        <taxon>Pleosporales</taxon>
        <taxon>Massarineae</taxon>
        <taxon>Massarinaceae</taxon>
        <taxon>Byssothecium</taxon>
    </lineage>
</organism>
<feature type="domain" description="Zn(2)-C6 fungal-type" evidence="5">
    <location>
        <begin position="19"/>
        <end position="51"/>
    </location>
</feature>
<dbReference type="InterPro" id="IPR050613">
    <property type="entry name" value="Sec_Metabolite_Reg"/>
</dbReference>
<evidence type="ECO:0000259" key="5">
    <source>
        <dbReference type="PROSITE" id="PS50048"/>
    </source>
</evidence>
<dbReference type="PANTHER" id="PTHR31001">
    <property type="entry name" value="UNCHARACTERIZED TRANSCRIPTIONAL REGULATORY PROTEIN"/>
    <property type="match status" value="1"/>
</dbReference>
<dbReference type="SUPFAM" id="SSF57701">
    <property type="entry name" value="Zn2/Cys6 DNA-binding domain"/>
    <property type="match status" value="1"/>
</dbReference>
<dbReference type="InterPro" id="IPR007219">
    <property type="entry name" value="XnlR_reg_dom"/>
</dbReference>
<evidence type="ECO:0000256" key="3">
    <source>
        <dbReference type="ARBA" id="ARBA00023242"/>
    </source>
</evidence>
<dbReference type="Proteomes" id="UP000800035">
    <property type="component" value="Unassembled WGS sequence"/>
</dbReference>
<comment type="subcellular location">
    <subcellularLocation>
        <location evidence="1">Nucleus</location>
    </subcellularLocation>
</comment>
<name>A0A6A5TIP5_9PLEO</name>
<dbReference type="GO" id="GO:0000981">
    <property type="term" value="F:DNA-binding transcription factor activity, RNA polymerase II-specific"/>
    <property type="evidence" value="ECO:0007669"/>
    <property type="project" value="InterPro"/>
</dbReference>
<dbReference type="PROSITE" id="PS00463">
    <property type="entry name" value="ZN2_CY6_FUNGAL_1"/>
    <property type="match status" value="1"/>
</dbReference>
<feature type="region of interest" description="Disordered" evidence="4">
    <location>
        <begin position="143"/>
        <end position="163"/>
    </location>
</feature>
<dbReference type="AlphaFoldDB" id="A0A6A5TIP5"/>
<feature type="region of interest" description="Disordered" evidence="4">
    <location>
        <begin position="655"/>
        <end position="689"/>
    </location>
</feature>
<dbReference type="PROSITE" id="PS50048">
    <property type="entry name" value="ZN2_CY6_FUNGAL_2"/>
    <property type="match status" value="1"/>
</dbReference>
<dbReference type="CDD" id="cd12148">
    <property type="entry name" value="fungal_TF_MHR"/>
    <property type="match status" value="1"/>
</dbReference>
<feature type="region of interest" description="Disordered" evidence="4">
    <location>
        <begin position="82"/>
        <end position="104"/>
    </location>
</feature>
<evidence type="ECO:0000313" key="6">
    <source>
        <dbReference type="EMBL" id="KAF1952615.1"/>
    </source>
</evidence>
<dbReference type="InterPro" id="IPR001138">
    <property type="entry name" value="Zn2Cys6_DnaBD"/>
</dbReference>
<dbReference type="GO" id="GO:0008270">
    <property type="term" value="F:zinc ion binding"/>
    <property type="evidence" value="ECO:0007669"/>
    <property type="project" value="InterPro"/>
</dbReference>